<evidence type="ECO:0000313" key="3">
    <source>
        <dbReference type="Proteomes" id="UP000187209"/>
    </source>
</evidence>
<keyword evidence="1" id="KW-0732">Signal</keyword>
<comment type="caution">
    <text evidence="2">The sequence shown here is derived from an EMBL/GenBank/DDBJ whole genome shotgun (WGS) entry which is preliminary data.</text>
</comment>
<dbReference type="EMBL" id="MPUH01000163">
    <property type="protein sequence ID" value="OMJ87979.1"/>
    <property type="molecule type" value="Genomic_DNA"/>
</dbReference>
<dbReference type="AlphaFoldDB" id="A0A1R2CG26"/>
<gene>
    <name evidence="2" type="ORF">SteCoe_10222</name>
</gene>
<sequence>MRKPGLAILILMNIIVLSEGGRINRNRNNIQIPSKNNEAESQDKNAENQGETIHNWDFNSLKQVELNPAPKYPSENFNFIYSTFKDFIKNQNFFNKLPTSDHRYKGFSTAFDILFSNPPTIMIETSFNSFTETICISNGCSTSVFGHLAKNLNAKLYSLVPKNGEIEGQNMYPEHVDIVFDEPVDFLSVFDKGKIGFLYLNNESCGENIESLKFNRLLEVMAAYPRLSEKAVVMVDGCDGNMAGSSEFVHEFFTNKGWKLYFDEFQKIYIR</sequence>
<organism evidence="2 3">
    <name type="scientific">Stentor coeruleus</name>
    <dbReference type="NCBI Taxonomy" id="5963"/>
    <lineage>
        <taxon>Eukaryota</taxon>
        <taxon>Sar</taxon>
        <taxon>Alveolata</taxon>
        <taxon>Ciliophora</taxon>
        <taxon>Postciliodesmatophora</taxon>
        <taxon>Heterotrichea</taxon>
        <taxon>Heterotrichida</taxon>
        <taxon>Stentoridae</taxon>
        <taxon>Stentor</taxon>
    </lineage>
</organism>
<evidence type="ECO:0000313" key="2">
    <source>
        <dbReference type="EMBL" id="OMJ87979.1"/>
    </source>
</evidence>
<feature type="chain" id="PRO_5013045604" description="ILEI/PANDER domain-containing protein" evidence="1">
    <location>
        <begin position="21"/>
        <end position="271"/>
    </location>
</feature>
<dbReference type="Proteomes" id="UP000187209">
    <property type="component" value="Unassembled WGS sequence"/>
</dbReference>
<reference evidence="2 3" key="1">
    <citation type="submission" date="2016-11" db="EMBL/GenBank/DDBJ databases">
        <title>The macronuclear genome of Stentor coeruleus: a giant cell with tiny introns.</title>
        <authorList>
            <person name="Slabodnick M."/>
            <person name="Ruby J.G."/>
            <person name="Reiff S.B."/>
            <person name="Swart E.C."/>
            <person name="Gosai S."/>
            <person name="Prabakaran S."/>
            <person name="Witkowska E."/>
            <person name="Larue G.E."/>
            <person name="Fisher S."/>
            <person name="Freeman R.M."/>
            <person name="Gunawardena J."/>
            <person name="Chu W."/>
            <person name="Stover N.A."/>
            <person name="Gregory B.D."/>
            <person name="Nowacki M."/>
            <person name="Derisi J."/>
            <person name="Roy S.W."/>
            <person name="Marshall W.F."/>
            <person name="Sood P."/>
        </authorList>
    </citation>
    <scope>NUCLEOTIDE SEQUENCE [LARGE SCALE GENOMIC DNA]</scope>
    <source>
        <strain evidence="2">WM001</strain>
    </source>
</reference>
<name>A0A1R2CG26_9CILI</name>
<proteinExistence type="predicted"/>
<accession>A0A1R2CG26</accession>
<keyword evidence="3" id="KW-1185">Reference proteome</keyword>
<feature type="signal peptide" evidence="1">
    <location>
        <begin position="1"/>
        <end position="20"/>
    </location>
</feature>
<evidence type="ECO:0008006" key="4">
    <source>
        <dbReference type="Google" id="ProtNLM"/>
    </source>
</evidence>
<evidence type="ECO:0000256" key="1">
    <source>
        <dbReference type="SAM" id="SignalP"/>
    </source>
</evidence>
<protein>
    <recommendedName>
        <fullName evidence="4">ILEI/PANDER domain-containing protein</fullName>
    </recommendedName>
</protein>